<dbReference type="InterPro" id="IPR002549">
    <property type="entry name" value="AI-2E-like"/>
</dbReference>
<keyword evidence="3" id="KW-0813">Transport</keyword>
<evidence type="ECO:0000256" key="1">
    <source>
        <dbReference type="ARBA" id="ARBA00004651"/>
    </source>
</evidence>
<evidence type="ECO:0000256" key="3">
    <source>
        <dbReference type="ARBA" id="ARBA00022448"/>
    </source>
</evidence>
<feature type="transmembrane region" description="Helical" evidence="8">
    <location>
        <begin position="12"/>
        <end position="29"/>
    </location>
</feature>
<feature type="transmembrane region" description="Helical" evidence="8">
    <location>
        <begin position="79"/>
        <end position="100"/>
    </location>
</feature>
<feature type="transmembrane region" description="Helical" evidence="8">
    <location>
        <begin position="256"/>
        <end position="281"/>
    </location>
</feature>
<evidence type="ECO:0000256" key="7">
    <source>
        <dbReference type="ARBA" id="ARBA00023136"/>
    </source>
</evidence>
<evidence type="ECO:0000256" key="5">
    <source>
        <dbReference type="ARBA" id="ARBA00022692"/>
    </source>
</evidence>
<comment type="caution">
    <text evidence="9">The sequence shown here is derived from an EMBL/GenBank/DDBJ whole genome shotgun (WGS) entry which is preliminary data.</text>
</comment>
<organism evidence="9 10">
    <name type="scientific">Streptococcus danieliae</name>
    <dbReference type="NCBI Taxonomy" id="747656"/>
    <lineage>
        <taxon>Bacteria</taxon>
        <taxon>Bacillati</taxon>
        <taxon>Bacillota</taxon>
        <taxon>Bacilli</taxon>
        <taxon>Lactobacillales</taxon>
        <taxon>Streptococcaceae</taxon>
        <taxon>Streptococcus</taxon>
    </lineage>
</organism>
<keyword evidence="5 8" id="KW-0812">Transmembrane</keyword>
<dbReference type="PANTHER" id="PTHR21716">
    <property type="entry name" value="TRANSMEMBRANE PROTEIN"/>
    <property type="match status" value="1"/>
</dbReference>
<comment type="similarity">
    <text evidence="2">Belongs to the autoinducer-2 exporter (AI-2E) (TC 2.A.86) family.</text>
</comment>
<reference evidence="9 10" key="1">
    <citation type="submission" date="2019-12" db="EMBL/GenBank/DDBJ databases">
        <title>Microbes associate with the intestines of laboratory mice.</title>
        <authorList>
            <person name="Navarre W."/>
            <person name="Wong E."/>
        </authorList>
    </citation>
    <scope>NUCLEOTIDE SEQUENCE [LARGE SCALE GENOMIC DNA]</scope>
    <source>
        <strain evidence="9 10">NM51_B2-22</strain>
    </source>
</reference>
<dbReference type="AlphaFoldDB" id="A0A7X3G9L5"/>
<evidence type="ECO:0000313" key="9">
    <source>
        <dbReference type="EMBL" id="MVX58729.1"/>
    </source>
</evidence>
<dbReference type="OrthoDB" id="9793390at2"/>
<keyword evidence="7 8" id="KW-0472">Membrane</keyword>
<accession>A0A7X3G9L5</accession>
<dbReference type="EMBL" id="WSRS01000021">
    <property type="protein sequence ID" value="MVX58729.1"/>
    <property type="molecule type" value="Genomic_DNA"/>
</dbReference>
<evidence type="ECO:0000256" key="2">
    <source>
        <dbReference type="ARBA" id="ARBA00009773"/>
    </source>
</evidence>
<comment type="subcellular location">
    <subcellularLocation>
        <location evidence="1">Cell membrane</location>
        <topology evidence="1">Multi-pass membrane protein</topology>
    </subcellularLocation>
</comment>
<feature type="transmembrane region" description="Helical" evidence="8">
    <location>
        <begin position="229"/>
        <end position="250"/>
    </location>
</feature>
<dbReference type="Proteomes" id="UP000461595">
    <property type="component" value="Unassembled WGS sequence"/>
</dbReference>
<evidence type="ECO:0000313" key="10">
    <source>
        <dbReference type="Proteomes" id="UP000461595"/>
    </source>
</evidence>
<name>A0A7X3G9L5_9STRE</name>
<gene>
    <name evidence="9" type="ORF">E5983_03575</name>
</gene>
<dbReference type="GO" id="GO:0005886">
    <property type="term" value="C:plasma membrane"/>
    <property type="evidence" value="ECO:0007669"/>
    <property type="project" value="UniProtKB-SubCell"/>
</dbReference>
<evidence type="ECO:0000256" key="6">
    <source>
        <dbReference type="ARBA" id="ARBA00022989"/>
    </source>
</evidence>
<dbReference type="Pfam" id="PF01594">
    <property type="entry name" value="AI-2E_transport"/>
    <property type="match status" value="1"/>
</dbReference>
<evidence type="ECO:0000256" key="4">
    <source>
        <dbReference type="ARBA" id="ARBA00022475"/>
    </source>
</evidence>
<feature type="transmembrane region" description="Helical" evidence="8">
    <location>
        <begin position="35"/>
        <end position="58"/>
    </location>
</feature>
<keyword evidence="6 8" id="KW-1133">Transmembrane helix</keyword>
<dbReference type="PANTHER" id="PTHR21716:SF53">
    <property type="entry name" value="PERMEASE PERM-RELATED"/>
    <property type="match status" value="1"/>
</dbReference>
<feature type="transmembrane region" description="Helical" evidence="8">
    <location>
        <begin position="288"/>
        <end position="307"/>
    </location>
</feature>
<keyword evidence="4" id="KW-1003">Cell membrane</keyword>
<proteinExistence type="inferred from homology"/>
<evidence type="ECO:0000256" key="8">
    <source>
        <dbReference type="SAM" id="Phobius"/>
    </source>
</evidence>
<dbReference type="GO" id="GO:0055085">
    <property type="term" value="P:transmembrane transport"/>
    <property type="evidence" value="ECO:0007669"/>
    <property type="project" value="TreeGrafter"/>
</dbReference>
<protein>
    <submittedName>
        <fullName evidence="9">AI-2E family transporter</fullName>
    </submittedName>
</protein>
<sequence>MKNLMEKNKVLFVAIAFAAISLALVLYIANIWQGFHYLMGVFSPIIIGAGLAFVFNVPMKKLEGQLRAWKVKPGLQRPLAMLLVLLLLCLIFAGVVAIIVPTLATSVNSLTHTVQAAVPQLGSWLAATGLVNRDQLQDISKYLTDSEMLNKGAQLLGNLTGNLGGLVGNVFTVMMALFLMFAMLGSKEHLASSTNRILAVTLPKKVGDRLRYVGSVMVETYDGFLMGQLIEAFIIGFLVFAAYSLAGLPFASMTAVLAGVLSFIPYIGPFTACGLGAIFIFTISPWQALLSIVVFQLVQLVEGNLIYPRVVGSQVGLPSLFTLAAALIGGNLFGLVGMIFFTPIFAVIYRLVKEAVEAREASFSPK</sequence>
<feature type="transmembrane region" description="Helical" evidence="8">
    <location>
        <begin position="319"/>
        <end position="349"/>
    </location>
</feature>
<feature type="transmembrane region" description="Helical" evidence="8">
    <location>
        <begin position="166"/>
        <end position="186"/>
    </location>
</feature>